<dbReference type="Proteomes" id="UP001524587">
    <property type="component" value="Unassembled WGS sequence"/>
</dbReference>
<feature type="transmembrane region" description="Helical" evidence="1">
    <location>
        <begin position="462"/>
        <end position="482"/>
    </location>
</feature>
<gene>
    <name evidence="2" type="ORF">NFI95_00180</name>
</gene>
<keyword evidence="1" id="KW-0812">Transmembrane</keyword>
<keyword evidence="3" id="KW-1185">Reference proteome</keyword>
<evidence type="ECO:0000313" key="3">
    <source>
        <dbReference type="Proteomes" id="UP001524587"/>
    </source>
</evidence>
<feature type="transmembrane region" description="Helical" evidence="1">
    <location>
        <begin position="852"/>
        <end position="871"/>
    </location>
</feature>
<reference evidence="2 3" key="1">
    <citation type="submission" date="2022-06" db="EMBL/GenBank/DDBJ databases">
        <title>Endosaccharibacter gen. nov., sp. nov., endophytic bacteria isolated from sugarcane.</title>
        <authorList>
            <person name="Pitiwittayakul N."/>
            <person name="Yukphan P."/>
            <person name="Charoenyingcharoen P."/>
            <person name="Tanasupawat S."/>
        </authorList>
    </citation>
    <scope>NUCLEOTIDE SEQUENCE [LARGE SCALE GENOMIC DNA]</scope>
    <source>
        <strain evidence="2 3">KSS8</strain>
    </source>
</reference>
<feature type="transmembrane region" description="Helical" evidence="1">
    <location>
        <begin position="351"/>
        <end position="373"/>
    </location>
</feature>
<sequence>MRDGAPPRRRRTAWHVALLIALPVLVHAPELLGLVSSDPNTLFFGLSDPVRQWTQGGLIPGMPGWIDGCAGVIVEALGRLVARDWLHGIIPWWNPYNGVGMPLAGEYQPAAFFLPFVLLTALPNGLLWMKLSLQIVAGLSTRGLLRAMGLRPAVALAGGLVWAFNGSFAWASDGPSEPLAFLPMALMGIERLRARGGASEDGRKDGRGGGWGWLGLGSAWMLLAGFPETTYLLGLLVIGWAMLRIGQETGRRTRLVTGIALGGVTALLLAAPQLLAFLSYLPDAFIGAHSGANDTALPRAGWIMLLFPYLNGPIFYGSATVWWSMGGFYGVLLVWLALLSLFLPGERGLRLLLGAVVAAVTCKQAALPGITALLDLLPGMRNIFFFRYAPPLAAFALLVLAALALDHLLSIEADPIRRRAIRRPAMVAALAVLAAVLIGWQLDRTLRMALLSVSDGPLGTTAYQAVSLLFGLGLLAAGLFLLTRPSGRRAAHALLVLVVLEPLLLFCVPLLSTMQPSRPDTPLLHALRAQIGQDRMVTIGPLPPNVNAAYGLRAINHNGVPMPAAWIRRLRQDFGPDVDTLSFNGFSPFDAEGKPFLADALLHSRDRFEALGVGLVLTPHGFPLAGRGQEGVSTQGAGGEALIPGVEWNIEATHFPAMSADRAFLLVGTYAGRSDGTLLVRACPDGASCVDGVGSVSATPDNGAMAIRFSRPFVVRAGIPVRFTFRLQDAHGPLMIWLRAAPWGPAPALALDDSTLMPRLVFSGPTGDLYRLPSPAPYAEAAGCRVSWSTLETVRTECARPAKLIRRELMMRGWRARVNGVFVTPTTQDELFQSVPVPAGPAIVRFSFAPPGAVLALIGSCLGAVLLIAGFRGGRRHPARS</sequence>
<feature type="transmembrane region" description="Helical" evidence="1">
    <location>
        <begin position="425"/>
        <end position="442"/>
    </location>
</feature>
<keyword evidence="1" id="KW-1133">Transmembrane helix</keyword>
<evidence type="ECO:0008006" key="4">
    <source>
        <dbReference type="Google" id="ProtNLM"/>
    </source>
</evidence>
<dbReference type="RefSeq" id="WP_422862315.1">
    <property type="nucleotide sequence ID" value="NZ_JAMSKV010000001.1"/>
</dbReference>
<feature type="transmembrane region" description="Helical" evidence="1">
    <location>
        <begin position="494"/>
        <end position="512"/>
    </location>
</feature>
<feature type="transmembrane region" description="Helical" evidence="1">
    <location>
        <begin position="314"/>
        <end position="339"/>
    </location>
</feature>
<feature type="transmembrane region" description="Helical" evidence="1">
    <location>
        <begin position="385"/>
        <end position="405"/>
    </location>
</feature>
<organism evidence="2 3">
    <name type="scientific">Endosaccharibacter trunci</name>
    <dbReference type="NCBI Taxonomy" id="2812733"/>
    <lineage>
        <taxon>Bacteria</taxon>
        <taxon>Pseudomonadati</taxon>
        <taxon>Pseudomonadota</taxon>
        <taxon>Alphaproteobacteria</taxon>
        <taxon>Acetobacterales</taxon>
        <taxon>Acetobacteraceae</taxon>
        <taxon>Endosaccharibacter</taxon>
    </lineage>
</organism>
<keyword evidence="1" id="KW-0472">Membrane</keyword>
<evidence type="ECO:0000313" key="2">
    <source>
        <dbReference type="EMBL" id="MCQ8276866.1"/>
    </source>
</evidence>
<feature type="transmembrane region" description="Helical" evidence="1">
    <location>
        <begin position="150"/>
        <end position="171"/>
    </location>
</feature>
<feature type="transmembrane region" description="Helical" evidence="1">
    <location>
        <begin position="219"/>
        <end position="243"/>
    </location>
</feature>
<feature type="transmembrane region" description="Helical" evidence="1">
    <location>
        <begin position="255"/>
        <end position="281"/>
    </location>
</feature>
<feature type="transmembrane region" description="Helical" evidence="1">
    <location>
        <begin position="110"/>
        <end position="129"/>
    </location>
</feature>
<dbReference type="EMBL" id="JAMSKV010000001">
    <property type="protein sequence ID" value="MCQ8276866.1"/>
    <property type="molecule type" value="Genomic_DNA"/>
</dbReference>
<comment type="caution">
    <text evidence="2">The sequence shown here is derived from an EMBL/GenBank/DDBJ whole genome shotgun (WGS) entry which is preliminary data.</text>
</comment>
<protein>
    <recommendedName>
        <fullName evidence="4">YfhO family protein</fullName>
    </recommendedName>
</protein>
<proteinExistence type="predicted"/>
<accession>A0ABT1W1X0</accession>
<evidence type="ECO:0000256" key="1">
    <source>
        <dbReference type="SAM" id="Phobius"/>
    </source>
</evidence>
<name>A0ABT1W1X0_9PROT</name>